<dbReference type="InterPro" id="IPR013325">
    <property type="entry name" value="RNA_pol_sigma_r2"/>
</dbReference>
<evidence type="ECO:0000256" key="2">
    <source>
        <dbReference type="ARBA" id="ARBA00010641"/>
    </source>
</evidence>
<dbReference type="Gene3D" id="3.10.450.50">
    <property type="match status" value="1"/>
</dbReference>
<accession>A0A3N1HFF0</accession>
<evidence type="ECO:0000256" key="7">
    <source>
        <dbReference type="ARBA" id="ARBA00023082"/>
    </source>
</evidence>
<evidence type="ECO:0000256" key="1">
    <source>
        <dbReference type="ARBA" id="ARBA00004141"/>
    </source>
</evidence>
<keyword evidence="5 10" id="KW-1133">Transmembrane helix</keyword>
<feature type="transmembrane region" description="Helical" evidence="10">
    <location>
        <begin position="70"/>
        <end position="95"/>
    </location>
</feature>
<dbReference type="InterPro" id="IPR032710">
    <property type="entry name" value="NTF2-like_dom_sf"/>
</dbReference>
<feature type="domain" description="ABC transmembrane type-1" evidence="12">
    <location>
        <begin position="35"/>
        <end position="226"/>
    </location>
</feature>
<feature type="transmembrane region" description="Helical" evidence="10">
    <location>
        <begin position="36"/>
        <end position="58"/>
    </location>
</feature>
<dbReference type="SUPFAM" id="SSF88659">
    <property type="entry name" value="Sigma3 and sigma4 domains of RNA polymerase sigma factors"/>
    <property type="match status" value="1"/>
</dbReference>
<gene>
    <name evidence="13" type="ORF">EDD40_6670</name>
</gene>
<dbReference type="Proteomes" id="UP000268727">
    <property type="component" value="Unassembled WGS sequence"/>
</dbReference>
<evidence type="ECO:0000256" key="4">
    <source>
        <dbReference type="ARBA" id="ARBA00022692"/>
    </source>
</evidence>
<keyword evidence="10" id="KW-0813">Transport</keyword>
<keyword evidence="6" id="KW-0805">Transcription regulation</keyword>
<dbReference type="NCBIfam" id="TIGR02937">
    <property type="entry name" value="sigma70-ECF"/>
    <property type="match status" value="1"/>
</dbReference>
<feature type="region of interest" description="Disordered" evidence="11">
    <location>
        <begin position="241"/>
        <end position="335"/>
    </location>
</feature>
<dbReference type="NCBIfam" id="NF007214">
    <property type="entry name" value="PRK09636.1"/>
    <property type="match status" value="1"/>
</dbReference>
<dbReference type="InterPro" id="IPR035906">
    <property type="entry name" value="MetI-like_sf"/>
</dbReference>
<dbReference type="InterPro" id="IPR036388">
    <property type="entry name" value="WH-like_DNA-bd_sf"/>
</dbReference>
<evidence type="ECO:0000256" key="11">
    <source>
        <dbReference type="SAM" id="MobiDB-lite"/>
    </source>
</evidence>
<dbReference type="Pfam" id="PF00528">
    <property type="entry name" value="BPD_transp_1"/>
    <property type="match status" value="1"/>
</dbReference>
<dbReference type="Gene3D" id="1.10.3720.10">
    <property type="entry name" value="MetI-like"/>
    <property type="match status" value="1"/>
</dbReference>
<evidence type="ECO:0000256" key="9">
    <source>
        <dbReference type="ARBA" id="ARBA00023163"/>
    </source>
</evidence>
<dbReference type="AlphaFoldDB" id="A0A3N1HFF0"/>
<dbReference type="InterPro" id="IPR014284">
    <property type="entry name" value="RNA_pol_sigma-70_dom"/>
</dbReference>
<dbReference type="InterPro" id="IPR013324">
    <property type="entry name" value="RNA_pol_sigma_r3/r4-like"/>
</dbReference>
<proteinExistence type="inferred from homology"/>
<dbReference type="Gene3D" id="1.10.10.10">
    <property type="entry name" value="Winged helix-like DNA-binding domain superfamily/Winged helix DNA-binding domain"/>
    <property type="match status" value="1"/>
</dbReference>
<evidence type="ECO:0000256" key="3">
    <source>
        <dbReference type="ARBA" id="ARBA00011344"/>
    </source>
</evidence>
<evidence type="ECO:0000256" key="8">
    <source>
        <dbReference type="ARBA" id="ARBA00023136"/>
    </source>
</evidence>
<name>A0A3N1HFF0_9PSEU</name>
<dbReference type="GO" id="GO:0006352">
    <property type="term" value="P:DNA-templated transcription initiation"/>
    <property type="evidence" value="ECO:0007669"/>
    <property type="project" value="InterPro"/>
</dbReference>
<keyword evidence="14" id="KW-1185">Reference proteome</keyword>
<feature type="transmembrane region" description="Helical" evidence="10">
    <location>
        <begin position="147"/>
        <end position="169"/>
    </location>
</feature>
<comment type="similarity">
    <text evidence="10">Belongs to the binding-protein-dependent transport system permease family.</text>
</comment>
<dbReference type="PANTHER" id="PTHR30173">
    <property type="entry name" value="SIGMA 19 FACTOR"/>
    <property type="match status" value="1"/>
</dbReference>
<organism evidence="13 14">
    <name type="scientific">Saccharothrix texasensis</name>
    <dbReference type="NCBI Taxonomy" id="103734"/>
    <lineage>
        <taxon>Bacteria</taxon>
        <taxon>Bacillati</taxon>
        <taxon>Actinomycetota</taxon>
        <taxon>Actinomycetes</taxon>
        <taxon>Pseudonocardiales</taxon>
        <taxon>Pseudonocardiaceae</taxon>
        <taxon>Saccharothrix</taxon>
    </lineage>
</organism>
<feature type="compositionally biased region" description="Basic residues" evidence="11">
    <location>
        <begin position="295"/>
        <end position="304"/>
    </location>
</feature>
<dbReference type="Pfam" id="PF04542">
    <property type="entry name" value="Sigma70_r2"/>
    <property type="match status" value="1"/>
</dbReference>
<dbReference type="InterPro" id="IPR007627">
    <property type="entry name" value="RNA_pol_sigma70_r2"/>
</dbReference>
<dbReference type="GO" id="GO:0016987">
    <property type="term" value="F:sigma factor activity"/>
    <property type="evidence" value="ECO:0007669"/>
    <property type="project" value="UniProtKB-KW"/>
</dbReference>
<comment type="subcellular location">
    <subcellularLocation>
        <location evidence="10">Cell membrane</location>
        <topology evidence="10">Multi-pass membrane protein</topology>
    </subcellularLocation>
    <subcellularLocation>
        <location evidence="1">Membrane</location>
        <topology evidence="1">Multi-pass membrane protein</topology>
    </subcellularLocation>
</comment>
<dbReference type="PROSITE" id="PS50928">
    <property type="entry name" value="ABC_TM1"/>
    <property type="match status" value="1"/>
</dbReference>
<dbReference type="GO" id="GO:0005886">
    <property type="term" value="C:plasma membrane"/>
    <property type="evidence" value="ECO:0007669"/>
    <property type="project" value="UniProtKB-SubCell"/>
</dbReference>
<dbReference type="InterPro" id="IPR014303">
    <property type="entry name" value="RNA_pol_sigma-70_ECF"/>
</dbReference>
<evidence type="ECO:0000256" key="5">
    <source>
        <dbReference type="ARBA" id="ARBA00022989"/>
    </source>
</evidence>
<dbReference type="SUPFAM" id="SSF161098">
    <property type="entry name" value="MetI-like"/>
    <property type="match status" value="1"/>
</dbReference>
<dbReference type="CDD" id="cd06261">
    <property type="entry name" value="TM_PBP2"/>
    <property type="match status" value="1"/>
</dbReference>
<reference evidence="13 14" key="1">
    <citation type="submission" date="2018-11" db="EMBL/GenBank/DDBJ databases">
        <title>Sequencing the genomes of 1000 actinobacteria strains.</title>
        <authorList>
            <person name="Klenk H.-P."/>
        </authorList>
    </citation>
    <scope>NUCLEOTIDE SEQUENCE [LARGE SCALE GENOMIC DNA]</scope>
    <source>
        <strain evidence="13 14">DSM 44231</strain>
    </source>
</reference>
<sequence>MLVNSFSVRWFGTWWPAGFTTAWYAEAWREYGLFDVLVVTAQVSVAVVSVLIGVPAAYAPARRDFPGEKLLGLLFLLPILMPPMTYGIPLATVLYKFHLAGSATGVVVANLVPSVPFVVLTMTPFIEQIDTRLEAAARMCGARTSAVFLRVLAPLLLPGILAASILVLVRTVGMFELTFPTAGPDSQTLVVSLFYSVSAAGIRAQQAVDAMAVVYTASMLVLLVIALRFVNPTQLVTRVKDPAQSAGEGHGDEAAPHHEDQQGQVDQVHHGQLGLPASDADCRRAHHDDHQAGGGHRHQRRRDAQHRGQDQAHRAQHLQRADRLDGARAPVLGPRRAGTGGGYLLLGQDELAGAAEEVGGGEHARDDPQCEVHGVPPGRVACRPRDAGVPSPVTGRSHDARHTASGRRRGDGSDPMGGTARTRPATEAFVAHRNLLFTVAYQVLGSAADAEDVVQETWLRWTGVDLGTVRDQRAYLVRIVTRQALTRLRSLARRKESYVGPWLPEPLLTAPDVAEDVELADSVSMAVLLVLETLAPTERAVFVLRDVFAVGYDEIAEAVDKTPAAVRQIAHRARAHVADRRPRGATSPDETRAALSAFRRAVETGDLQGLLDVLAPDVVVLSDAGGFKQAARKPVVGADKVARFLAARWDVVGARTTVEPVQVNGGPALVLRLDGELDGVVAARLEGGLVTGLYFVRNPEKLSHVTRETALSR</sequence>
<feature type="compositionally biased region" description="Basic and acidic residues" evidence="11">
    <location>
        <begin position="305"/>
        <end position="326"/>
    </location>
</feature>
<evidence type="ECO:0000259" key="12">
    <source>
        <dbReference type="PROSITE" id="PS50928"/>
    </source>
</evidence>
<feature type="compositionally biased region" description="Low complexity" evidence="11">
    <location>
        <begin position="262"/>
        <end position="272"/>
    </location>
</feature>
<dbReference type="EMBL" id="RJKM01000001">
    <property type="protein sequence ID" value="ROP41241.1"/>
    <property type="molecule type" value="Genomic_DNA"/>
</dbReference>
<comment type="caution">
    <text evidence="13">The sequence shown here is derived from an EMBL/GenBank/DDBJ whole genome shotgun (WGS) entry which is preliminary data.</text>
</comment>
<keyword evidence="4 10" id="KW-0812">Transmembrane</keyword>
<dbReference type="Gene3D" id="1.10.1740.10">
    <property type="match status" value="1"/>
</dbReference>
<keyword evidence="8 10" id="KW-0472">Membrane</keyword>
<evidence type="ECO:0000256" key="10">
    <source>
        <dbReference type="RuleBase" id="RU363032"/>
    </source>
</evidence>
<keyword evidence="9" id="KW-0804">Transcription</keyword>
<feature type="transmembrane region" description="Helical" evidence="10">
    <location>
        <begin position="107"/>
        <end position="126"/>
    </location>
</feature>
<evidence type="ECO:0000313" key="14">
    <source>
        <dbReference type="Proteomes" id="UP000268727"/>
    </source>
</evidence>
<feature type="region of interest" description="Disordered" evidence="11">
    <location>
        <begin position="356"/>
        <end position="421"/>
    </location>
</feature>
<dbReference type="NCBIfam" id="TIGR02957">
    <property type="entry name" value="SigX4"/>
    <property type="match status" value="1"/>
</dbReference>
<dbReference type="SUPFAM" id="SSF88946">
    <property type="entry name" value="Sigma2 domain of RNA polymerase sigma factors"/>
    <property type="match status" value="1"/>
</dbReference>
<dbReference type="Pfam" id="PF08281">
    <property type="entry name" value="Sigma70_r4_2"/>
    <property type="match status" value="1"/>
</dbReference>
<feature type="compositionally biased region" description="Basic and acidic residues" evidence="11">
    <location>
        <begin position="396"/>
        <end position="412"/>
    </location>
</feature>
<feature type="compositionally biased region" description="Basic and acidic residues" evidence="11">
    <location>
        <begin position="280"/>
        <end position="291"/>
    </location>
</feature>
<dbReference type="GO" id="GO:0055085">
    <property type="term" value="P:transmembrane transport"/>
    <property type="evidence" value="ECO:0007669"/>
    <property type="project" value="InterPro"/>
</dbReference>
<comment type="subunit">
    <text evidence="3">Interacts transiently with the RNA polymerase catalytic core formed by RpoA, RpoB, RpoC and RpoZ (2 alpha, 1 beta, 1 beta' and 1 omega subunit) to form the RNA polymerase holoenzyme that can initiate transcription.</text>
</comment>
<evidence type="ECO:0000256" key="6">
    <source>
        <dbReference type="ARBA" id="ARBA00023015"/>
    </source>
</evidence>
<dbReference type="SUPFAM" id="SSF54427">
    <property type="entry name" value="NTF2-like"/>
    <property type="match status" value="1"/>
</dbReference>
<keyword evidence="7" id="KW-0731">Sigma factor</keyword>
<comment type="similarity">
    <text evidence="2">Belongs to the sigma-70 factor family. ECF subfamily.</text>
</comment>
<dbReference type="InterPro" id="IPR052704">
    <property type="entry name" value="ECF_Sigma-70_Domain"/>
</dbReference>
<evidence type="ECO:0000313" key="13">
    <source>
        <dbReference type="EMBL" id="ROP41241.1"/>
    </source>
</evidence>
<dbReference type="PANTHER" id="PTHR30173:SF36">
    <property type="entry name" value="ECF RNA POLYMERASE SIGMA FACTOR SIGJ"/>
    <property type="match status" value="1"/>
</dbReference>
<feature type="compositionally biased region" description="Basic and acidic residues" evidence="11">
    <location>
        <begin position="360"/>
        <end position="370"/>
    </location>
</feature>
<dbReference type="InterPro" id="IPR013249">
    <property type="entry name" value="RNA_pol_sigma70_r4_t2"/>
</dbReference>
<dbReference type="InterPro" id="IPR000515">
    <property type="entry name" value="MetI-like"/>
</dbReference>
<protein>
    <submittedName>
        <fullName evidence="13">RNA polymerase sigma-70 factor (TIGR02957 family)</fullName>
    </submittedName>
</protein>
<dbReference type="GO" id="GO:0003677">
    <property type="term" value="F:DNA binding"/>
    <property type="evidence" value="ECO:0007669"/>
    <property type="project" value="InterPro"/>
</dbReference>
<feature type="compositionally biased region" description="Basic and acidic residues" evidence="11">
    <location>
        <begin position="249"/>
        <end position="261"/>
    </location>
</feature>